<evidence type="ECO:0000313" key="2">
    <source>
        <dbReference type="Proteomes" id="UP000585474"/>
    </source>
</evidence>
<reference evidence="1 2" key="1">
    <citation type="submission" date="2019-07" db="EMBL/GenBank/DDBJ databases">
        <title>De Novo Assembly of kiwifruit Actinidia rufa.</title>
        <authorList>
            <person name="Sugita-Konishi S."/>
            <person name="Sato K."/>
            <person name="Mori E."/>
            <person name="Abe Y."/>
            <person name="Kisaki G."/>
            <person name="Hamano K."/>
            <person name="Suezawa K."/>
            <person name="Otani M."/>
            <person name="Fukuda T."/>
            <person name="Manabe T."/>
            <person name="Gomi K."/>
            <person name="Tabuchi M."/>
            <person name="Akimitsu K."/>
            <person name="Kataoka I."/>
        </authorList>
    </citation>
    <scope>NUCLEOTIDE SEQUENCE [LARGE SCALE GENOMIC DNA]</scope>
    <source>
        <strain evidence="2">cv. Fuchu</strain>
    </source>
</reference>
<evidence type="ECO:0000313" key="1">
    <source>
        <dbReference type="EMBL" id="GFY98212.1"/>
    </source>
</evidence>
<name>A0A7J0FHP1_9ERIC</name>
<dbReference type="InterPro" id="IPR016024">
    <property type="entry name" value="ARM-type_fold"/>
</dbReference>
<accession>A0A7J0FHP1</accession>
<dbReference type="EMBL" id="BJWL01000012">
    <property type="protein sequence ID" value="GFY98212.1"/>
    <property type="molecule type" value="Genomic_DNA"/>
</dbReference>
<dbReference type="OrthoDB" id="1735249at2759"/>
<keyword evidence="2" id="KW-1185">Reference proteome</keyword>
<organism evidence="1 2">
    <name type="scientific">Actinidia rufa</name>
    <dbReference type="NCBI Taxonomy" id="165716"/>
    <lineage>
        <taxon>Eukaryota</taxon>
        <taxon>Viridiplantae</taxon>
        <taxon>Streptophyta</taxon>
        <taxon>Embryophyta</taxon>
        <taxon>Tracheophyta</taxon>
        <taxon>Spermatophyta</taxon>
        <taxon>Magnoliopsida</taxon>
        <taxon>eudicotyledons</taxon>
        <taxon>Gunneridae</taxon>
        <taxon>Pentapetalae</taxon>
        <taxon>asterids</taxon>
        <taxon>Ericales</taxon>
        <taxon>Actinidiaceae</taxon>
        <taxon>Actinidia</taxon>
    </lineage>
</organism>
<dbReference type="PANTHER" id="PTHR48412">
    <property type="entry name" value="ARM REPEAT SUPERFAMILY PROTEIN"/>
    <property type="match status" value="1"/>
</dbReference>
<dbReference type="Proteomes" id="UP000585474">
    <property type="component" value="Unassembled WGS sequence"/>
</dbReference>
<proteinExistence type="predicted"/>
<gene>
    <name evidence="1" type="ORF">Acr_12g0007530</name>
</gene>
<sequence length="138" mass="15268">MSQWIWTMSRRDLGGGGHSQCLTVELASSLVEGASEDLIASIFAFVKHTLQENDEVGQKEAYHTLSRILERSLDEENSKAFLVLNVIILTIKDSTEEARRAAYDMLLGINSSLQISSSVTSDEPYQKLITMVCASLTL</sequence>
<dbReference type="SUPFAM" id="SSF48371">
    <property type="entry name" value="ARM repeat"/>
    <property type="match status" value="1"/>
</dbReference>
<dbReference type="PANTHER" id="PTHR48412:SF1">
    <property type="entry name" value="ARM REPEAT SUPERFAMILY PROTEIN"/>
    <property type="match status" value="1"/>
</dbReference>
<protein>
    <submittedName>
        <fullName evidence="1">ARM repeat superfamily protein</fullName>
    </submittedName>
</protein>
<dbReference type="AlphaFoldDB" id="A0A7J0FHP1"/>
<comment type="caution">
    <text evidence="1">The sequence shown here is derived from an EMBL/GenBank/DDBJ whole genome shotgun (WGS) entry which is preliminary data.</text>
</comment>